<dbReference type="Gene3D" id="3.40.50.850">
    <property type="entry name" value="Isochorismatase-like"/>
    <property type="match status" value="1"/>
</dbReference>
<evidence type="ECO:0000256" key="2">
    <source>
        <dbReference type="ARBA" id="ARBA00022642"/>
    </source>
</evidence>
<keyword evidence="2" id="KW-0662">Pyridine nucleotide biosynthesis</keyword>
<evidence type="ECO:0000259" key="8">
    <source>
        <dbReference type="Pfam" id="PF00857"/>
    </source>
</evidence>
<comment type="pathway">
    <text evidence="5">Cofactor biosynthesis; nicotinate biosynthesis; nicotinate from nicotinamide: step 1/1.</text>
</comment>
<evidence type="ECO:0000313" key="9">
    <source>
        <dbReference type="EMBL" id="KAL1606778.1"/>
    </source>
</evidence>
<keyword evidence="3" id="KW-0479">Metal-binding</keyword>
<proteinExistence type="inferred from homology"/>
<dbReference type="EMBL" id="JAKJXO020000004">
    <property type="protein sequence ID" value="KAL1606778.1"/>
    <property type="molecule type" value="Genomic_DNA"/>
</dbReference>
<dbReference type="InterPro" id="IPR052347">
    <property type="entry name" value="Isochorismatase_Nicotinamidase"/>
</dbReference>
<dbReference type="PANTHER" id="PTHR11080:SF2">
    <property type="entry name" value="LD05707P"/>
    <property type="match status" value="1"/>
</dbReference>
<keyword evidence="10" id="KW-1185">Reference proteome</keyword>
<evidence type="ECO:0000256" key="3">
    <source>
        <dbReference type="ARBA" id="ARBA00022723"/>
    </source>
</evidence>
<dbReference type="PANTHER" id="PTHR11080">
    <property type="entry name" value="PYRAZINAMIDASE/NICOTINAMIDASE"/>
    <property type="match status" value="1"/>
</dbReference>
<evidence type="ECO:0000256" key="4">
    <source>
        <dbReference type="ARBA" id="ARBA00022801"/>
    </source>
</evidence>
<name>A0ABR3RRC4_9PLEO</name>
<evidence type="ECO:0000256" key="5">
    <source>
        <dbReference type="ARBA" id="ARBA00037900"/>
    </source>
</evidence>
<dbReference type="SUPFAM" id="SSF52499">
    <property type="entry name" value="Isochorismatase-like hydrolases"/>
    <property type="match status" value="1"/>
</dbReference>
<dbReference type="InterPro" id="IPR036380">
    <property type="entry name" value="Isochorismatase-like_sf"/>
</dbReference>
<evidence type="ECO:0000256" key="1">
    <source>
        <dbReference type="ARBA" id="ARBA00006336"/>
    </source>
</evidence>
<evidence type="ECO:0000313" key="10">
    <source>
        <dbReference type="Proteomes" id="UP001521785"/>
    </source>
</evidence>
<accession>A0ABR3RRC4</accession>
<sequence>MGLWDLEGYRAPVHYIKKAQDHSVDSYSAFADNQYHRFTTLHSELSLHSISTFVIAGLITSACVRGTSIDGIKLGYEVILIEDATESISAEDKAKAIAELKAWGE</sequence>
<dbReference type="Pfam" id="PF00857">
    <property type="entry name" value="Isochorismatase"/>
    <property type="match status" value="1"/>
</dbReference>
<evidence type="ECO:0000256" key="7">
    <source>
        <dbReference type="ARBA" id="ARBA00043224"/>
    </source>
</evidence>
<comment type="caution">
    <text evidence="9">The sequence shown here is derived from an EMBL/GenBank/DDBJ whole genome shotgun (WGS) entry which is preliminary data.</text>
</comment>
<dbReference type="EC" id="3.5.1.19" evidence="6"/>
<reference evidence="9 10" key="1">
    <citation type="submission" date="2024-02" db="EMBL/GenBank/DDBJ databases">
        <title>De novo assembly and annotation of 12 fungi associated with fruit tree decline syndrome in Ontario, Canada.</title>
        <authorList>
            <person name="Sulman M."/>
            <person name="Ellouze W."/>
            <person name="Ilyukhin E."/>
        </authorList>
    </citation>
    <scope>NUCLEOTIDE SEQUENCE [LARGE SCALE GENOMIC DNA]</scope>
    <source>
        <strain evidence="9 10">M42-189</strain>
    </source>
</reference>
<gene>
    <name evidence="9" type="ORF">SLS60_004185</name>
</gene>
<dbReference type="InterPro" id="IPR000868">
    <property type="entry name" value="Isochorismatase-like_dom"/>
</dbReference>
<evidence type="ECO:0000256" key="6">
    <source>
        <dbReference type="ARBA" id="ARBA00039017"/>
    </source>
</evidence>
<feature type="domain" description="Isochorismatase-like" evidence="8">
    <location>
        <begin position="38"/>
        <end position="101"/>
    </location>
</feature>
<dbReference type="Proteomes" id="UP001521785">
    <property type="component" value="Unassembled WGS sequence"/>
</dbReference>
<comment type="similarity">
    <text evidence="1">Belongs to the isochorismatase family.</text>
</comment>
<keyword evidence="4" id="KW-0378">Hydrolase</keyword>
<organism evidence="9 10">
    <name type="scientific">Paraconiothyrium brasiliense</name>
    <dbReference type="NCBI Taxonomy" id="300254"/>
    <lineage>
        <taxon>Eukaryota</taxon>
        <taxon>Fungi</taxon>
        <taxon>Dikarya</taxon>
        <taxon>Ascomycota</taxon>
        <taxon>Pezizomycotina</taxon>
        <taxon>Dothideomycetes</taxon>
        <taxon>Pleosporomycetidae</taxon>
        <taxon>Pleosporales</taxon>
        <taxon>Massarineae</taxon>
        <taxon>Didymosphaeriaceae</taxon>
        <taxon>Paraconiothyrium</taxon>
    </lineage>
</organism>
<protein>
    <recommendedName>
        <fullName evidence="6">nicotinamidase</fullName>
        <ecNumber evidence="6">3.5.1.19</ecNumber>
    </recommendedName>
    <alternativeName>
        <fullName evidence="7">Nicotinamide deamidase</fullName>
    </alternativeName>
</protein>